<accession>A0A2B7WLN9</accession>
<comment type="caution">
    <text evidence="3">The sequence shown here is derived from an EMBL/GenBank/DDBJ whole genome shotgun (WGS) entry which is preliminary data.</text>
</comment>
<name>A0A2B7WLN9_POLH7</name>
<proteinExistence type="predicted"/>
<dbReference type="EMBL" id="PDNA01000319">
    <property type="protein sequence ID" value="PGG97516.1"/>
    <property type="molecule type" value="Genomic_DNA"/>
</dbReference>
<keyword evidence="4" id="KW-1185">Reference proteome</keyword>
<evidence type="ECO:0000256" key="2">
    <source>
        <dbReference type="SAM" id="MobiDB-lite"/>
    </source>
</evidence>
<gene>
    <name evidence="3" type="ORF">AJ80_09685</name>
</gene>
<feature type="region of interest" description="Disordered" evidence="2">
    <location>
        <begin position="215"/>
        <end position="238"/>
    </location>
</feature>
<reference evidence="3 4" key="1">
    <citation type="submission" date="2017-10" db="EMBL/GenBank/DDBJ databases">
        <title>Comparative genomics in systemic dimorphic fungi from Ajellomycetaceae.</title>
        <authorList>
            <person name="Munoz J.F."/>
            <person name="Mcewen J.G."/>
            <person name="Clay O.K."/>
            <person name="Cuomo C.A."/>
        </authorList>
    </citation>
    <scope>NUCLEOTIDE SEQUENCE [LARGE SCALE GENOMIC DNA]</scope>
    <source>
        <strain evidence="3 4">UAMH7299</strain>
    </source>
</reference>
<feature type="coiled-coil region" evidence="1">
    <location>
        <begin position="151"/>
        <end position="185"/>
    </location>
</feature>
<sequence>MTQPFHPPNSRAVSTVHIRPQETTGMFNSVLACPPCLDLVSTIISRERAVQDVIRRELHQTKLMLSNTRSQHDTLQKSLDRLKHYCHELELALNEARSLQYAVNKDLALEKKEHAASHEQYNVLFAENKTLWDIFNEMDLVPAVPGTPPTVMELYHNNHEQQQTIDELQAEVMEQELKIRHMQSALDASDSGTPTEIIDDGEDLCDDCTKAKESNSQVQGQAATESKDVSQLLPSLMY</sequence>
<keyword evidence="1" id="KW-0175">Coiled coil</keyword>
<evidence type="ECO:0000313" key="4">
    <source>
        <dbReference type="Proteomes" id="UP000224634"/>
    </source>
</evidence>
<evidence type="ECO:0000256" key="1">
    <source>
        <dbReference type="SAM" id="Coils"/>
    </source>
</evidence>
<dbReference type="Proteomes" id="UP000224634">
    <property type="component" value="Unassembled WGS sequence"/>
</dbReference>
<dbReference type="OrthoDB" id="10304991at2759"/>
<feature type="compositionally biased region" description="Polar residues" evidence="2">
    <location>
        <begin position="215"/>
        <end position="224"/>
    </location>
</feature>
<evidence type="ECO:0000313" key="3">
    <source>
        <dbReference type="EMBL" id="PGG97516.1"/>
    </source>
</evidence>
<dbReference type="AlphaFoldDB" id="A0A2B7WLN9"/>
<protein>
    <submittedName>
        <fullName evidence="3">Uncharacterized protein</fullName>
    </submittedName>
</protein>
<organism evidence="3 4">
    <name type="scientific">Polytolypa hystricis (strain UAMH7299)</name>
    <dbReference type="NCBI Taxonomy" id="1447883"/>
    <lineage>
        <taxon>Eukaryota</taxon>
        <taxon>Fungi</taxon>
        <taxon>Dikarya</taxon>
        <taxon>Ascomycota</taxon>
        <taxon>Pezizomycotina</taxon>
        <taxon>Eurotiomycetes</taxon>
        <taxon>Eurotiomycetidae</taxon>
        <taxon>Onygenales</taxon>
        <taxon>Onygenales incertae sedis</taxon>
        <taxon>Polytolypa</taxon>
    </lineage>
</organism>